<dbReference type="HOGENOM" id="CLU_082043_0_0_11"/>
<feature type="compositionally biased region" description="Basic and acidic residues" evidence="1">
    <location>
        <begin position="65"/>
        <end position="93"/>
    </location>
</feature>
<dbReference type="AlphaFoldDB" id="D3PZW8"/>
<reference evidence="3 4" key="1">
    <citation type="journal article" date="2009" name="Stand. Genomic Sci.">
        <title>Complete genome sequence of Stackebrandtia nassauensis type strain (LLR-40K-21).</title>
        <authorList>
            <person name="Munk C."/>
            <person name="Lapidus A."/>
            <person name="Copeland A."/>
            <person name="Jando M."/>
            <person name="Mayilraj S."/>
            <person name="Glavina Del Rio T."/>
            <person name="Nolan M."/>
            <person name="Chen F."/>
            <person name="Lucas S."/>
            <person name="Tice H."/>
            <person name="Cheng J.F."/>
            <person name="Han C."/>
            <person name="Detter J.C."/>
            <person name="Bruce D."/>
            <person name="Goodwin L."/>
            <person name="Chain P."/>
            <person name="Pitluck S."/>
            <person name="Goker M."/>
            <person name="Ovchinikova G."/>
            <person name="Pati A."/>
            <person name="Ivanova N."/>
            <person name="Mavromatis K."/>
            <person name="Chen A."/>
            <person name="Palaniappan K."/>
            <person name="Land M."/>
            <person name="Hauser L."/>
            <person name="Chang Y.J."/>
            <person name="Jeffries C.D."/>
            <person name="Bristow J."/>
            <person name="Eisen J.A."/>
            <person name="Markowitz V."/>
            <person name="Hugenholtz P."/>
            <person name="Kyrpides N.C."/>
            <person name="Klenk H.P."/>
        </authorList>
    </citation>
    <scope>NUCLEOTIDE SEQUENCE [LARGE SCALE GENOMIC DNA]</scope>
    <source>
        <strain evidence="4">DSM 44728 / CIP 108903 / NRRL B-16338 / NBRC 102104 / LLR-40K-21</strain>
    </source>
</reference>
<sequence>MIVGSLLLLLTGVVLLVMGLVRGDDTYLVGTIIASLLAAVCLYGASRRTKSRRAAASRTRARRPARSDEAETDSRLRGRADDTAVVPRSRDDAPVAESGPDEADTPAESGGRPTVDMDVETEAVPSDEPAEVPMSSVEAAALMRMDAEVMVVDGRPRFHLGGCVHLVGRDAEPLPAYEAVELGFGACALCRPAQSLLREPTRR</sequence>
<dbReference type="STRING" id="446470.Snas_4003"/>
<dbReference type="RefSeq" id="WP_013019226.1">
    <property type="nucleotide sequence ID" value="NC_013947.1"/>
</dbReference>
<keyword evidence="2" id="KW-0812">Transmembrane</keyword>
<accession>D3PZW8</accession>
<gene>
    <name evidence="3" type="ordered locus">Snas_4003</name>
</gene>
<dbReference type="EMBL" id="CP001778">
    <property type="protein sequence ID" value="ADD43655.1"/>
    <property type="molecule type" value="Genomic_DNA"/>
</dbReference>
<organism evidence="3 4">
    <name type="scientific">Stackebrandtia nassauensis (strain DSM 44728 / CIP 108903 / NRRL B-16338 / NBRC 102104 / LLR-40K-21)</name>
    <dbReference type="NCBI Taxonomy" id="446470"/>
    <lineage>
        <taxon>Bacteria</taxon>
        <taxon>Bacillati</taxon>
        <taxon>Actinomycetota</taxon>
        <taxon>Actinomycetes</taxon>
        <taxon>Glycomycetales</taxon>
        <taxon>Glycomycetaceae</taxon>
        <taxon>Stackebrandtia</taxon>
    </lineage>
</organism>
<dbReference type="Proteomes" id="UP000000844">
    <property type="component" value="Chromosome"/>
</dbReference>
<proteinExistence type="predicted"/>
<evidence type="ECO:0000256" key="2">
    <source>
        <dbReference type="SAM" id="Phobius"/>
    </source>
</evidence>
<feature type="region of interest" description="Disordered" evidence="1">
    <location>
        <begin position="52"/>
        <end position="115"/>
    </location>
</feature>
<keyword evidence="2" id="KW-0472">Membrane</keyword>
<feature type="compositionally biased region" description="Basic residues" evidence="1">
    <location>
        <begin position="52"/>
        <end position="64"/>
    </location>
</feature>
<dbReference type="OrthoDB" id="3638805at2"/>
<keyword evidence="4" id="KW-1185">Reference proteome</keyword>
<dbReference type="KEGG" id="sna:Snas_4003"/>
<evidence type="ECO:0000313" key="4">
    <source>
        <dbReference type="Proteomes" id="UP000000844"/>
    </source>
</evidence>
<protein>
    <submittedName>
        <fullName evidence="3">Uncharacterized protein</fullName>
    </submittedName>
</protein>
<name>D3PZW8_STANL</name>
<feature type="transmembrane region" description="Helical" evidence="2">
    <location>
        <begin position="29"/>
        <end position="45"/>
    </location>
</feature>
<evidence type="ECO:0000313" key="3">
    <source>
        <dbReference type="EMBL" id="ADD43655.1"/>
    </source>
</evidence>
<dbReference type="eggNOG" id="ENOG5032YYX">
    <property type="taxonomic scope" value="Bacteria"/>
</dbReference>
<evidence type="ECO:0000256" key="1">
    <source>
        <dbReference type="SAM" id="MobiDB-lite"/>
    </source>
</evidence>
<keyword evidence="2" id="KW-1133">Transmembrane helix</keyword>